<dbReference type="EMBL" id="CM051395">
    <property type="protein sequence ID" value="KAJ4725689.1"/>
    <property type="molecule type" value="Genomic_DNA"/>
</dbReference>
<proteinExistence type="predicted"/>
<reference evidence="1 2" key="1">
    <citation type="journal article" date="2023" name="Science">
        <title>Complex scaffold remodeling in plant triterpene biosynthesis.</title>
        <authorList>
            <person name="De La Pena R."/>
            <person name="Hodgson H."/>
            <person name="Liu J.C."/>
            <person name="Stephenson M.J."/>
            <person name="Martin A.C."/>
            <person name="Owen C."/>
            <person name="Harkess A."/>
            <person name="Leebens-Mack J."/>
            <person name="Jimenez L.E."/>
            <person name="Osbourn A."/>
            <person name="Sattely E.S."/>
        </authorList>
    </citation>
    <scope>NUCLEOTIDE SEQUENCE [LARGE SCALE GENOMIC DNA]</scope>
    <source>
        <strain evidence="2">cv. JPN11</strain>
        <tissue evidence="1">Leaf</tissue>
    </source>
</reference>
<protein>
    <submittedName>
        <fullName evidence="1">UDP-glycosyltransferase</fullName>
    </submittedName>
</protein>
<gene>
    <name evidence="1" type="ORF">OWV82_004519</name>
</gene>
<name>A0ACC1YR97_MELAZ</name>
<evidence type="ECO:0000313" key="1">
    <source>
        <dbReference type="EMBL" id="KAJ4725689.1"/>
    </source>
</evidence>
<dbReference type="Proteomes" id="UP001164539">
    <property type="component" value="Chromosome 2"/>
</dbReference>
<sequence>MEQLKAQDEMISCIIYDEILYFAESVANRLELPSIILRPAGANFFISRSALLQFKDGGNLSSKGLESEDTVPNFHPLRFKDLPLSKFGSLETMSQLLDNASHTRSSSAVIFNTMDFLEQPSLAKIEQRCQVPLFCIGPLYKFAPALSSSLLKEDISCITWLDKQTKNSVIYVSLGSLTLIDESELAEMAWGLANSKQPFLWVVRPGSVCGSDWLESLPEGFKESIGERGCIVKWAPQKEVLAHGSVGGFWSHCGWNSTLESISEGVPMICRPNSGDQKVNARYLSHVWKVGLELENEVQRGEVERAVRRLMVDKKGMEMRDRAKDLKEKTELCIGKGGSSYNSLNELLKLISSF</sequence>
<organism evidence="1 2">
    <name type="scientific">Melia azedarach</name>
    <name type="common">Chinaberry tree</name>
    <dbReference type="NCBI Taxonomy" id="155640"/>
    <lineage>
        <taxon>Eukaryota</taxon>
        <taxon>Viridiplantae</taxon>
        <taxon>Streptophyta</taxon>
        <taxon>Embryophyta</taxon>
        <taxon>Tracheophyta</taxon>
        <taxon>Spermatophyta</taxon>
        <taxon>Magnoliopsida</taxon>
        <taxon>eudicotyledons</taxon>
        <taxon>Gunneridae</taxon>
        <taxon>Pentapetalae</taxon>
        <taxon>rosids</taxon>
        <taxon>malvids</taxon>
        <taxon>Sapindales</taxon>
        <taxon>Meliaceae</taxon>
        <taxon>Melia</taxon>
    </lineage>
</organism>
<comment type="caution">
    <text evidence="1">The sequence shown here is derived from an EMBL/GenBank/DDBJ whole genome shotgun (WGS) entry which is preliminary data.</text>
</comment>
<evidence type="ECO:0000313" key="2">
    <source>
        <dbReference type="Proteomes" id="UP001164539"/>
    </source>
</evidence>
<accession>A0ACC1YR97</accession>
<keyword evidence="2" id="KW-1185">Reference proteome</keyword>